<keyword evidence="3" id="KW-1185">Reference proteome</keyword>
<keyword evidence="1" id="KW-0812">Transmembrane</keyword>
<evidence type="ECO:0000313" key="2">
    <source>
        <dbReference type="EMBL" id="KAK8533081.1"/>
    </source>
</evidence>
<evidence type="ECO:0000313" key="3">
    <source>
        <dbReference type="Proteomes" id="UP001472677"/>
    </source>
</evidence>
<dbReference type="EMBL" id="JBBPBM010000033">
    <property type="protein sequence ID" value="KAK8533081.1"/>
    <property type="molecule type" value="Genomic_DNA"/>
</dbReference>
<sequence length="123" mass="13634">MELGIQFSSYCRSVISSFFNSISCLVSGTVLVPLFKSISTMSGFPSRLSCPVQSVVLLFEAKANLLYCIRSSWLLGCGRPVVFLPYKNAYYIVLEASPAASKTRFIDKARSVLDLRFSTRPCL</sequence>
<protein>
    <submittedName>
        <fullName evidence="2">Uncharacterized protein</fullName>
    </submittedName>
</protein>
<keyword evidence="1" id="KW-1133">Transmembrane helix</keyword>
<gene>
    <name evidence="2" type="ORF">V6N12_076362</name>
</gene>
<accession>A0ABR2D9K7</accession>
<proteinExistence type="predicted"/>
<organism evidence="2 3">
    <name type="scientific">Hibiscus sabdariffa</name>
    <name type="common">roselle</name>
    <dbReference type="NCBI Taxonomy" id="183260"/>
    <lineage>
        <taxon>Eukaryota</taxon>
        <taxon>Viridiplantae</taxon>
        <taxon>Streptophyta</taxon>
        <taxon>Embryophyta</taxon>
        <taxon>Tracheophyta</taxon>
        <taxon>Spermatophyta</taxon>
        <taxon>Magnoliopsida</taxon>
        <taxon>eudicotyledons</taxon>
        <taxon>Gunneridae</taxon>
        <taxon>Pentapetalae</taxon>
        <taxon>rosids</taxon>
        <taxon>malvids</taxon>
        <taxon>Malvales</taxon>
        <taxon>Malvaceae</taxon>
        <taxon>Malvoideae</taxon>
        <taxon>Hibiscus</taxon>
    </lineage>
</organism>
<keyword evidence="1" id="KW-0472">Membrane</keyword>
<evidence type="ECO:0000256" key="1">
    <source>
        <dbReference type="SAM" id="Phobius"/>
    </source>
</evidence>
<comment type="caution">
    <text evidence="2">The sequence shown here is derived from an EMBL/GenBank/DDBJ whole genome shotgun (WGS) entry which is preliminary data.</text>
</comment>
<name>A0ABR2D9K7_9ROSI</name>
<reference evidence="2 3" key="1">
    <citation type="journal article" date="2024" name="G3 (Bethesda)">
        <title>Genome assembly of Hibiscus sabdariffa L. provides insights into metabolisms of medicinal natural products.</title>
        <authorList>
            <person name="Kim T."/>
        </authorList>
    </citation>
    <scope>NUCLEOTIDE SEQUENCE [LARGE SCALE GENOMIC DNA]</scope>
    <source>
        <strain evidence="2">TK-2024</strain>
        <tissue evidence="2">Old leaves</tissue>
    </source>
</reference>
<feature type="transmembrane region" description="Helical" evidence="1">
    <location>
        <begin position="14"/>
        <end position="35"/>
    </location>
</feature>
<dbReference type="Proteomes" id="UP001472677">
    <property type="component" value="Unassembled WGS sequence"/>
</dbReference>